<dbReference type="FunFam" id="3.40.50.720:FF:000261">
    <property type="entry name" value="NADPH-dependent 1-acyldihydroxyacetone phosphate reductase"/>
    <property type="match status" value="1"/>
</dbReference>
<sequence>MFRPMPSVEGVKRHIEKSLCLVWLTMASSVSSSLPFLCSSSSDPGPRVALITGCSEGGIGHALAKELAGRGYSVIATSRSASSVGDDLRSQSNVEVVDLDVTSSISVSSTVSSILQKYGRIDILINNAGVPCNAPIAEVPHSLVEGTFQTNVFGPISLIRAVAPYMVEARQGKIVNIGSIGGFIAGPWSGIYAASKSALHALTDSLRLELRPFGVQVILVAPGGVVSNFPKAAVSVIQNIRYAIYKSYEQDIRTRAKYSQSSRSIPTPIFARKVIDVVLQKNPPRCFTYGYLSWTYSFLYFMPLWLRDRYFSGKAGLDKPLGIVPHMSGVSTKIT</sequence>
<evidence type="ECO:0000256" key="2">
    <source>
        <dbReference type="ARBA" id="ARBA00023002"/>
    </source>
</evidence>
<dbReference type="EMBL" id="CM035425">
    <property type="protein sequence ID" value="KAH7331427.1"/>
    <property type="molecule type" value="Genomic_DNA"/>
</dbReference>
<dbReference type="InterPro" id="IPR036291">
    <property type="entry name" value="NAD(P)-bd_dom_sf"/>
</dbReference>
<dbReference type="AlphaFoldDB" id="A0A8T2SGF9"/>
<dbReference type="PANTHER" id="PTHR44169:SF6">
    <property type="entry name" value="NADPH-DEPENDENT 1-ACYLDIHYDROXYACETONE PHOSPHATE REDUCTASE"/>
    <property type="match status" value="1"/>
</dbReference>
<dbReference type="PRINTS" id="PR00080">
    <property type="entry name" value="SDRFAMILY"/>
</dbReference>
<feature type="domain" description="Ketoreductase" evidence="4">
    <location>
        <begin position="47"/>
        <end position="228"/>
    </location>
</feature>
<organism evidence="5 6">
    <name type="scientific">Ceratopteris richardii</name>
    <name type="common">Triangle waterfern</name>
    <dbReference type="NCBI Taxonomy" id="49495"/>
    <lineage>
        <taxon>Eukaryota</taxon>
        <taxon>Viridiplantae</taxon>
        <taxon>Streptophyta</taxon>
        <taxon>Embryophyta</taxon>
        <taxon>Tracheophyta</taxon>
        <taxon>Polypodiopsida</taxon>
        <taxon>Polypodiidae</taxon>
        <taxon>Polypodiales</taxon>
        <taxon>Pteridineae</taxon>
        <taxon>Pteridaceae</taxon>
        <taxon>Parkerioideae</taxon>
        <taxon>Ceratopteris</taxon>
    </lineage>
</organism>
<dbReference type="InterPro" id="IPR057326">
    <property type="entry name" value="KR_dom"/>
</dbReference>
<dbReference type="InterPro" id="IPR020904">
    <property type="entry name" value="Sc_DH/Rdtase_CS"/>
</dbReference>
<keyword evidence="6" id="KW-1185">Reference proteome</keyword>
<dbReference type="Proteomes" id="UP000825935">
    <property type="component" value="Chromosome 20"/>
</dbReference>
<evidence type="ECO:0000259" key="4">
    <source>
        <dbReference type="SMART" id="SM00822"/>
    </source>
</evidence>
<dbReference type="GO" id="GO:0016491">
    <property type="term" value="F:oxidoreductase activity"/>
    <property type="evidence" value="ECO:0007669"/>
    <property type="project" value="UniProtKB-KW"/>
</dbReference>
<gene>
    <name evidence="5" type="ORF">KP509_20G032400</name>
</gene>
<evidence type="ECO:0000313" key="6">
    <source>
        <dbReference type="Proteomes" id="UP000825935"/>
    </source>
</evidence>
<dbReference type="SUPFAM" id="SSF51735">
    <property type="entry name" value="NAD(P)-binding Rossmann-fold domains"/>
    <property type="match status" value="1"/>
</dbReference>
<dbReference type="Gene3D" id="3.40.50.720">
    <property type="entry name" value="NAD(P)-binding Rossmann-like Domain"/>
    <property type="match status" value="1"/>
</dbReference>
<dbReference type="OMA" id="IWFLNAV"/>
<reference evidence="5" key="1">
    <citation type="submission" date="2021-08" db="EMBL/GenBank/DDBJ databases">
        <title>WGS assembly of Ceratopteris richardii.</title>
        <authorList>
            <person name="Marchant D.B."/>
            <person name="Chen G."/>
            <person name="Jenkins J."/>
            <person name="Shu S."/>
            <person name="Leebens-Mack J."/>
            <person name="Grimwood J."/>
            <person name="Schmutz J."/>
            <person name="Soltis P."/>
            <person name="Soltis D."/>
            <person name="Chen Z.-H."/>
        </authorList>
    </citation>
    <scope>NUCLEOTIDE SEQUENCE</scope>
    <source>
        <strain evidence="5">Whitten #5841</strain>
        <tissue evidence="5">Leaf</tissue>
    </source>
</reference>
<dbReference type="InterPro" id="IPR002347">
    <property type="entry name" value="SDR_fam"/>
</dbReference>
<accession>A0A8T2SGF9</accession>
<dbReference type="Pfam" id="PF00106">
    <property type="entry name" value="adh_short"/>
    <property type="match status" value="1"/>
</dbReference>
<evidence type="ECO:0000313" key="5">
    <source>
        <dbReference type="EMBL" id="KAH7331427.1"/>
    </source>
</evidence>
<name>A0A8T2SGF9_CERRI</name>
<dbReference type="PANTHER" id="PTHR44169">
    <property type="entry name" value="NADPH-DEPENDENT 1-ACYLDIHYDROXYACETONE PHOSPHATE REDUCTASE"/>
    <property type="match status" value="1"/>
</dbReference>
<dbReference type="OrthoDB" id="2102561at2759"/>
<dbReference type="GO" id="GO:0005783">
    <property type="term" value="C:endoplasmic reticulum"/>
    <property type="evidence" value="ECO:0007669"/>
    <property type="project" value="TreeGrafter"/>
</dbReference>
<dbReference type="PROSITE" id="PS00061">
    <property type="entry name" value="ADH_SHORT"/>
    <property type="match status" value="1"/>
</dbReference>
<comment type="similarity">
    <text evidence="1 3">Belongs to the short-chain dehydrogenases/reductases (SDR) family.</text>
</comment>
<keyword evidence="2" id="KW-0560">Oxidoreductase</keyword>
<evidence type="ECO:0000256" key="3">
    <source>
        <dbReference type="RuleBase" id="RU000363"/>
    </source>
</evidence>
<dbReference type="PRINTS" id="PR00081">
    <property type="entry name" value="GDHRDH"/>
</dbReference>
<evidence type="ECO:0000256" key="1">
    <source>
        <dbReference type="ARBA" id="ARBA00006484"/>
    </source>
</evidence>
<dbReference type="CDD" id="cd05374">
    <property type="entry name" value="17beta-HSD-like_SDR_c"/>
    <property type="match status" value="1"/>
</dbReference>
<dbReference type="SMART" id="SM00822">
    <property type="entry name" value="PKS_KR"/>
    <property type="match status" value="1"/>
</dbReference>
<protein>
    <recommendedName>
        <fullName evidence="4">Ketoreductase domain-containing protein</fullName>
    </recommendedName>
</protein>
<proteinExistence type="inferred from homology"/>
<comment type="caution">
    <text evidence="5">The sequence shown here is derived from an EMBL/GenBank/DDBJ whole genome shotgun (WGS) entry which is preliminary data.</text>
</comment>